<dbReference type="PRINTS" id="PR00740">
    <property type="entry name" value="GLHYDRLASE27"/>
</dbReference>
<dbReference type="EMBL" id="CP119311">
    <property type="protein sequence ID" value="WEK38420.1"/>
    <property type="molecule type" value="Genomic_DNA"/>
</dbReference>
<accession>A0AAJ6BI45</accession>
<evidence type="ECO:0000256" key="8">
    <source>
        <dbReference type="RuleBase" id="RU361168"/>
    </source>
</evidence>
<dbReference type="InterPro" id="IPR017853">
    <property type="entry name" value="GH"/>
</dbReference>
<dbReference type="Pfam" id="PF16499">
    <property type="entry name" value="Melibiase_2"/>
    <property type="match status" value="1"/>
</dbReference>
<feature type="signal peptide" evidence="9">
    <location>
        <begin position="1"/>
        <end position="20"/>
    </location>
</feature>
<keyword evidence="5 8" id="KW-0378">Hydrolase</keyword>
<sequence>MMKKLLTGCLLLLLQIALFAQKFDSIALTPQMGWNSWNTFATNINEQLVKETADALVNLGLKDAGYQYLVLDDGWMAMERDANGNLLPHPEKFPHGIKAVADYVHSKGLKFGLYNCAGAKTCAGYPGSRGHEYQDARKYAEWGVDFLKYDWCNTGKMNAEEAYSTMRDALHAAGRPVLFSLCEWGTYDPWQWGGPVGHSWRISGDIYNCFDCKHDHGGWYSWGALQILDMRNLDTLRTKAGPGRWNDLDMLEVGNGGMTAHEERTHFALWALLNSPLMLGNDLRNMKPETLTLLKNKEVIRINQDPLGIQGFKWKTIGNVEVWVKPLANEEWAICFFNRSKTNTPFEFNWSGQSITDSFLGKTLSFNGNVYKLKELFTDQQQGNTSKKYSASLGSYQSVLLRLSK</sequence>
<dbReference type="AlphaFoldDB" id="A0AAJ6BI45"/>
<evidence type="ECO:0000256" key="3">
    <source>
        <dbReference type="ARBA" id="ARBA00012755"/>
    </source>
</evidence>
<dbReference type="Pfam" id="PF17801">
    <property type="entry name" value="Melibiase_C"/>
    <property type="match status" value="1"/>
</dbReference>
<dbReference type="InterPro" id="IPR013785">
    <property type="entry name" value="Aldolase_TIM"/>
</dbReference>
<comment type="catalytic activity">
    <reaction evidence="1 8">
        <text>Hydrolysis of terminal, non-reducing alpha-D-galactose residues in alpha-D-galactosides, including galactose oligosaccharides, galactomannans and galactolipids.</text>
        <dbReference type="EC" id="3.2.1.22"/>
    </reaction>
</comment>
<dbReference type="PANTHER" id="PTHR11452:SF75">
    <property type="entry name" value="ALPHA-GALACTOSIDASE MEL1"/>
    <property type="match status" value="1"/>
</dbReference>
<keyword evidence="6 8" id="KW-1015">Disulfide bond</keyword>
<evidence type="ECO:0000256" key="6">
    <source>
        <dbReference type="ARBA" id="ARBA00023157"/>
    </source>
</evidence>
<organism evidence="11 12">
    <name type="scientific">Candidatus Pseudobacter hemicellulosilyticus</name>
    <dbReference type="NCBI Taxonomy" id="3121375"/>
    <lineage>
        <taxon>Bacteria</taxon>
        <taxon>Pseudomonadati</taxon>
        <taxon>Bacteroidota</taxon>
        <taxon>Chitinophagia</taxon>
        <taxon>Chitinophagales</taxon>
        <taxon>Chitinophagaceae</taxon>
        <taxon>Pseudobacter</taxon>
    </lineage>
</organism>
<dbReference type="InterPro" id="IPR002241">
    <property type="entry name" value="Glyco_hydro_27"/>
</dbReference>
<evidence type="ECO:0000313" key="12">
    <source>
        <dbReference type="Proteomes" id="UP001220610"/>
    </source>
</evidence>
<dbReference type="PROSITE" id="PS00512">
    <property type="entry name" value="ALPHA_GALACTOSIDASE"/>
    <property type="match status" value="1"/>
</dbReference>
<dbReference type="Proteomes" id="UP001220610">
    <property type="component" value="Chromosome"/>
</dbReference>
<dbReference type="Gene3D" id="3.20.20.70">
    <property type="entry name" value="Aldolase class I"/>
    <property type="match status" value="1"/>
</dbReference>
<gene>
    <name evidence="11" type="ORF">P0Y53_13015</name>
</gene>
<protein>
    <recommendedName>
        <fullName evidence="3 8">Alpha-galactosidase</fullName>
        <ecNumber evidence="3 8">3.2.1.22</ecNumber>
    </recommendedName>
    <alternativeName>
        <fullName evidence="8">Melibiase</fullName>
    </alternativeName>
</protein>
<dbReference type="Gene3D" id="2.60.40.1180">
    <property type="entry name" value="Golgi alpha-mannosidase II"/>
    <property type="match status" value="1"/>
</dbReference>
<dbReference type="FunFam" id="3.20.20.70:FF:000202">
    <property type="entry name" value="Alpha-galactosidase"/>
    <property type="match status" value="1"/>
</dbReference>
<dbReference type="PANTHER" id="PTHR11452">
    <property type="entry name" value="ALPHA-GALACTOSIDASE/ALPHA-N-ACETYLGALACTOSAMINIDASE"/>
    <property type="match status" value="1"/>
</dbReference>
<dbReference type="InterPro" id="IPR000111">
    <property type="entry name" value="Glyco_hydro_27/36_CS"/>
</dbReference>
<evidence type="ECO:0000256" key="7">
    <source>
        <dbReference type="ARBA" id="ARBA00023295"/>
    </source>
</evidence>
<feature type="chain" id="PRO_5042560514" description="Alpha-galactosidase" evidence="9">
    <location>
        <begin position="21"/>
        <end position="405"/>
    </location>
</feature>
<evidence type="ECO:0000256" key="9">
    <source>
        <dbReference type="SAM" id="SignalP"/>
    </source>
</evidence>
<dbReference type="SUPFAM" id="SSF51445">
    <property type="entry name" value="(Trans)glycosidases"/>
    <property type="match status" value="1"/>
</dbReference>
<evidence type="ECO:0000259" key="10">
    <source>
        <dbReference type="Pfam" id="PF17801"/>
    </source>
</evidence>
<dbReference type="SUPFAM" id="SSF51011">
    <property type="entry name" value="Glycosyl hydrolase domain"/>
    <property type="match status" value="1"/>
</dbReference>
<dbReference type="GO" id="GO:0004557">
    <property type="term" value="F:alpha-galactosidase activity"/>
    <property type="evidence" value="ECO:0007669"/>
    <property type="project" value="UniProtKB-EC"/>
</dbReference>
<evidence type="ECO:0000256" key="5">
    <source>
        <dbReference type="ARBA" id="ARBA00022801"/>
    </source>
</evidence>
<keyword evidence="4 9" id="KW-0732">Signal</keyword>
<dbReference type="CDD" id="cd14792">
    <property type="entry name" value="GH27"/>
    <property type="match status" value="1"/>
</dbReference>
<evidence type="ECO:0000256" key="1">
    <source>
        <dbReference type="ARBA" id="ARBA00001255"/>
    </source>
</evidence>
<dbReference type="GO" id="GO:0016052">
    <property type="term" value="P:carbohydrate catabolic process"/>
    <property type="evidence" value="ECO:0007669"/>
    <property type="project" value="UniProtKB-ARBA"/>
</dbReference>
<evidence type="ECO:0000256" key="4">
    <source>
        <dbReference type="ARBA" id="ARBA00022729"/>
    </source>
</evidence>
<evidence type="ECO:0000256" key="2">
    <source>
        <dbReference type="ARBA" id="ARBA00009743"/>
    </source>
</evidence>
<dbReference type="InterPro" id="IPR041233">
    <property type="entry name" value="Melibiase_C"/>
</dbReference>
<dbReference type="EC" id="3.2.1.22" evidence="3 8"/>
<dbReference type="InterPro" id="IPR013780">
    <property type="entry name" value="Glyco_hydro_b"/>
</dbReference>
<reference evidence="11" key="1">
    <citation type="submission" date="2023-03" db="EMBL/GenBank/DDBJ databases">
        <title>Andean soil-derived lignocellulolytic bacterial consortium as a source of novel taxa and putative plastic-active enzymes.</title>
        <authorList>
            <person name="Diaz-Garcia L."/>
            <person name="Chuvochina M."/>
            <person name="Feuerriegel G."/>
            <person name="Bunk B."/>
            <person name="Sproer C."/>
            <person name="Streit W.R."/>
            <person name="Rodriguez L.M."/>
            <person name="Overmann J."/>
            <person name="Jimenez D.J."/>
        </authorList>
    </citation>
    <scope>NUCLEOTIDE SEQUENCE</scope>
    <source>
        <strain evidence="11">MAG 7</strain>
    </source>
</reference>
<name>A0AAJ6BI45_9BACT</name>
<evidence type="ECO:0000313" key="11">
    <source>
        <dbReference type="EMBL" id="WEK38420.1"/>
    </source>
</evidence>
<keyword evidence="7 8" id="KW-0326">Glycosidase</keyword>
<comment type="similarity">
    <text evidence="2 8">Belongs to the glycosyl hydrolase 27 family.</text>
</comment>
<feature type="domain" description="Alpha galactosidase C-terminal" evidence="10">
    <location>
        <begin position="318"/>
        <end position="403"/>
    </location>
</feature>
<proteinExistence type="inferred from homology"/>